<accession>A0A0N4XN36</accession>
<organism evidence="3">
    <name type="scientific">Nippostrongylus brasiliensis</name>
    <name type="common">Rat hookworm</name>
    <dbReference type="NCBI Taxonomy" id="27835"/>
    <lineage>
        <taxon>Eukaryota</taxon>
        <taxon>Metazoa</taxon>
        <taxon>Ecdysozoa</taxon>
        <taxon>Nematoda</taxon>
        <taxon>Chromadorea</taxon>
        <taxon>Rhabditida</taxon>
        <taxon>Rhabditina</taxon>
        <taxon>Rhabditomorpha</taxon>
        <taxon>Strongyloidea</taxon>
        <taxon>Heligmosomidae</taxon>
        <taxon>Nippostrongylus</taxon>
    </lineage>
</organism>
<gene>
    <name evidence="1" type="ORF">NBR_LOCUS3939</name>
</gene>
<reference evidence="1 2" key="2">
    <citation type="submission" date="2018-11" db="EMBL/GenBank/DDBJ databases">
        <authorList>
            <consortium name="Pathogen Informatics"/>
        </authorList>
    </citation>
    <scope>NUCLEOTIDE SEQUENCE [LARGE SCALE GENOMIC DNA]</scope>
</reference>
<evidence type="ECO:0000313" key="3">
    <source>
        <dbReference type="WBParaSite" id="NBR_0000393801-mRNA-1"/>
    </source>
</evidence>
<reference evidence="3" key="1">
    <citation type="submission" date="2017-02" db="UniProtKB">
        <authorList>
            <consortium name="WormBaseParasite"/>
        </authorList>
    </citation>
    <scope>IDENTIFICATION</scope>
</reference>
<evidence type="ECO:0000313" key="1">
    <source>
        <dbReference type="EMBL" id="VDL67528.1"/>
    </source>
</evidence>
<keyword evidence="2" id="KW-1185">Reference proteome</keyword>
<protein>
    <submittedName>
        <fullName evidence="3">Aggrecan core protein</fullName>
    </submittedName>
</protein>
<name>A0A0N4XN36_NIPBR</name>
<dbReference type="Proteomes" id="UP000271162">
    <property type="component" value="Unassembled WGS sequence"/>
</dbReference>
<proteinExistence type="predicted"/>
<sequence>VLGVPSPASSAGRVVELGETPVIPVVDSANSPVKAPKPLDSVVVASNESLGGVERSTVSFVLSGGTELPEVEMLIDGEREAPEKLEVVLWSTVAPEELLGVDSNSPGPGGVGDEMMEPTVELKGPAPPSEVVTLPERVVASDSLDGAVKDMVVFVTRTSPELPVPVSGVEVLVTGEGSPVVDPVEEGDVPLVSDSPVVTSSDAPVGAVVLNDSSELVPPDTVI</sequence>
<dbReference type="EMBL" id="UYSL01006566">
    <property type="protein sequence ID" value="VDL67528.1"/>
    <property type="molecule type" value="Genomic_DNA"/>
</dbReference>
<evidence type="ECO:0000313" key="2">
    <source>
        <dbReference type="Proteomes" id="UP000271162"/>
    </source>
</evidence>
<dbReference type="AlphaFoldDB" id="A0A0N4XN36"/>
<dbReference type="WBParaSite" id="NBR_0000393801-mRNA-1">
    <property type="protein sequence ID" value="NBR_0000393801-mRNA-1"/>
    <property type="gene ID" value="NBR_0000393801"/>
</dbReference>